<evidence type="ECO:0008006" key="4">
    <source>
        <dbReference type="Google" id="ProtNLM"/>
    </source>
</evidence>
<evidence type="ECO:0000313" key="3">
    <source>
        <dbReference type="Proteomes" id="UP001412239"/>
    </source>
</evidence>
<feature type="signal peptide" evidence="1">
    <location>
        <begin position="1"/>
        <end position="22"/>
    </location>
</feature>
<organism evidence="2 3">
    <name type="scientific">Tuber aestivum</name>
    <name type="common">summer truffle</name>
    <dbReference type="NCBI Taxonomy" id="59557"/>
    <lineage>
        <taxon>Eukaryota</taxon>
        <taxon>Fungi</taxon>
        <taxon>Dikarya</taxon>
        <taxon>Ascomycota</taxon>
        <taxon>Pezizomycotina</taxon>
        <taxon>Pezizomycetes</taxon>
        <taxon>Pezizales</taxon>
        <taxon>Tuberaceae</taxon>
        <taxon>Tuber</taxon>
    </lineage>
</organism>
<proteinExistence type="predicted"/>
<accession>A0A292PW99</accession>
<feature type="chain" id="PRO_5012651895" description="Ubiquitin 3 binding protein But2 C-terminal domain-containing protein" evidence="1">
    <location>
        <begin position="23"/>
        <end position="190"/>
    </location>
</feature>
<dbReference type="Proteomes" id="UP001412239">
    <property type="component" value="Unassembled WGS sequence"/>
</dbReference>
<evidence type="ECO:0000313" key="2">
    <source>
        <dbReference type="EMBL" id="CUS11882.1"/>
    </source>
</evidence>
<gene>
    <name evidence="2" type="ORF">GSTUAT00004019001</name>
</gene>
<keyword evidence="3" id="KW-1185">Reference proteome</keyword>
<protein>
    <recommendedName>
        <fullName evidence="4">Ubiquitin 3 binding protein But2 C-terminal domain-containing protein</fullName>
    </recommendedName>
</protein>
<reference evidence="2" key="1">
    <citation type="submission" date="2015-10" db="EMBL/GenBank/DDBJ databases">
        <authorList>
            <person name="Regsiter A."/>
            <person name="william w."/>
        </authorList>
    </citation>
    <scope>NUCLEOTIDE SEQUENCE</scope>
    <source>
        <strain evidence="2">Montdore</strain>
    </source>
</reference>
<dbReference type="AlphaFoldDB" id="A0A292PW99"/>
<evidence type="ECO:0000256" key="1">
    <source>
        <dbReference type="SAM" id="SignalP"/>
    </source>
</evidence>
<keyword evidence="1" id="KW-0732">Signal</keyword>
<sequence length="190" mass="19640">MKSSIISTALAALMATFTTTMAAPAPTNSTDPIRGDPSFKLRADSSSPAGLVGRTVAWDGALDGSLGFFNDGAEELGAFIQCNAKEGIAFYAHDTALRVYLRPTHGTPAFFSKLGDPANDAAPALTLSTNFTVSEQAGGSGEVNYAFGYGGNVGGWSACGGPEEYTLYYGTVGTPKSGCTANFGLDLFYE</sequence>
<name>A0A292PW99_9PEZI</name>
<dbReference type="EMBL" id="LN891009">
    <property type="protein sequence ID" value="CUS11882.1"/>
    <property type="molecule type" value="Genomic_DNA"/>
</dbReference>